<dbReference type="EMBL" id="BLKS01000001">
    <property type="protein sequence ID" value="GFG48886.1"/>
    <property type="molecule type" value="Genomic_DNA"/>
</dbReference>
<dbReference type="AlphaFoldDB" id="A0A7I9VVA6"/>
<dbReference type="Pfam" id="PF05305">
    <property type="entry name" value="DUF732"/>
    <property type="match status" value="1"/>
</dbReference>
<evidence type="ECO:0000256" key="1">
    <source>
        <dbReference type="SAM" id="SignalP"/>
    </source>
</evidence>
<accession>A0A7I9VVA6</accession>
<comment type="caution">
    <text evidence="3">The sequence shown here is derived from an EMBL/GenBank/DDBJ whole genome shotgun (WGS) entry which is preliminary data.</text>
</comment>
<protein>
    <recommendedName>
        <fullName evidence="2">DUF732 domain-containing protein</fullName>
    </recommendedName>
</protein>
<proteinExistence type="predicted"/>
<name>A0A7I9VVA6_MYCAG</name>
<evidence type="ECO:0000313" key="4">
    <source>
        <dbReference type="Proteomes" id="UP000465302"/>
    </source>
</evidence>
<evidence type="ECO:0000259" key="2">
    <source>
        <dbReference type="Pfam" id="PF05305"/>
    </source>
</evidence>
<gene>
    <name evidence="3" type="ORF">MAGR_03270</name>
</gene>
<sequence length="135" mass="14684">MRMRGKRLISTVAAVCAVTVPGLGLAAPALADPDTDFYNELHTYGIYGQKDYNAWIGKLACKRLHMHTDADVYKSSEWILKQLDRESTTAQAWQFLGAAMRTYCPDQLPLLQNVAQPPEAAPAAAPAGPALPAEQ</sequence>
<feature type="signal peptide" evidence="1">
    <location>
        <begin position="1"/>
        <end position="31"/>
    </location>
</feature>
<feature type="chain" id="PRO_5029632967" description="DUF732 domain-containing protein" evidence="1">
    <location>
        <begin position="32"/>
        <end position="135"/>
    </location>
</feature>
<dbReference type="InterPro" id="IPR007969">
    <property type="entry name" value="DUF732"/>
</dbReference>
<reference evidence="3 4" key="1">
    <citation type="journal article" date="2019" name="Emerg. Microbes Infect.">
        <title>Comprehensive subspecies identification of 175 nontuberculous mycobacteria species based on 7547 genomic profiles.</title>
        <authorList>
            <person name="Matsumoto Y."/>
            <person name="Kinjo T."/>
            <person name="Motooka D."/>
            <person name="Nabeya D."/>
            <person name="Jung N."/>
            <person name="Uechi K."/>
            <person name="Horii T."/>
            <person name="Iida T."/>
            <person name="Fujita J."/>
            <person name="Nakamura S."/>
        </authorList>
    </citation>
    <scope>NUCLEOTIDE SEQUENCE [LARGE SCALE GENOMIC DNA]</scope>
    <source>
        <strain evidence="3 4">JCM 6377</strain>
    </source>
</reference>
<dbReference type="Proteomes" id="UP000465302">
    <property type="component" value="Unassembled WGS sequence"/>
</dbReference>
<organism evidence="3 4">
    <name type="scientific">Mycolicibacterium agri</name>
    <name type="common">Mycobacterium agri</name>
    <dbReference type="NCBI Taxonomy" id="36811"/>
    <lineage>
        <taxon>Bacteria</taxon>
        <taxon>Bacillati</taxon>
        <taxon>Actinomycetota</taxon>
        <taxon>Actinomycetes</taxon>
        <taxon>Mycobacteriales</taxon>
        <taxon>Mycobacteriaceae</taxon>
        <taxon>Mycolicibacterium</taxon>
    </lineage>
</organism>
<keyword evidence="1" id="KW-0732">Signal</keyword>
<feature type="domain" description="DUF732" evidence="2">
    <location>
        <begin position="34"/>
        <end position="106"/>
    </location>
</feature>
<evidence type="ECO:0000313" key="3">
    <source>
        <dbReference type="EMBL" id="GFG48886.1"/>
    </source>
</evidence>